<dbReference type="InterPro" id="IPR006379">
    <property type="entry name" value="HAD-SF_hydro_IIB"/>
</dbReference>
<dbReference type="EMBL" id="QFNN01000005">
    <property type="protein sequence ID" value="PZO91724.1"/>
    <property type="molecule type" value="Genomic_DNA"/>
</dbReference>
<dbReference type="PANTHER" id="PTHR10000">
    <property type="entry name" value="PHOSPHOSERINE PHOSPHATASE"/>
    <property type="match status" value="1"/>
</dbReference>
<dbReference type="PANTHER" id="PTHR10000:SF8">
    <property type="entry name" value="HAD SUPERFAMILY HYDROLASE-LIKE, TYPE 3"/>
    <property type="match status" value="1"/>
</dbReference>
<dbReference type="NCBIfam" id="TIGR00099">
    <property type="entry name" value="Cof-subfamily"/>
    <property type="match status" value="1"/>
</dbReference>
<dbReference type="Gene3D" id="3.30.1240.10">
    <property type="match status" value="1"/>
</dbReference>
<proteinExistence type="predicted"/>
<dbReference type="Proteomes" id="UP000249066">
    <property type="component" value="Unassembled WGS sequence"/>
</dbReference>
<dbReference type="GO" id="GO:0016791">
    <property type="term" value="F:phosphatase activity"/>
    <property type="evidence" value="ECO:0007669"/>
    <property type="project" value="TreeGrafter"/>
</dbReference>
<dbReference type="AlphaFoldDB" id="A0A2W5AAZ0"/>
<gene>
    <name evidence="1" type="ORF">DI623_02115</name>
</gene>
<dbReference type="GO" id="GO:0000287">
    <property type="term" value="F:magnesium ion binding"/>
    <property type="evidence" value="ECO:0007669"/>
    <property type="project" value="TreeGrafter"/>
</dbReference>
<keyword evidence="1" id="KW-0378">Hydrolase</keyword>
<dbReference type="GO" id="GO:0005829">
    <property type="term" value="C:cytosol"/>
    <property type="evidence" value="ECO:0007669"/>
    <property type="project" value="TreeGrafter"/>
</dbReference>
<reference evidence="1 2" key="1">
    <citation type="submission" date="2017-08" db="EMBL/GenBank/DDBJ databases">
        <title>Infants hospitalized years apart are colonized by the same room-sourced microbial strains.</title>
        <authorList>
            <person name="Brooks B."/>
            <person name="Olm M.R."/>
            <person name="Firek B.A."/>
            <person name="Baker R."/>
            <person name="Thomas B.C."/>
            <person name="Morowitz M.J."/>
            <person name="Banfield J.F."/>
        </authorList>
    </citation>
    <scope>NUCLEOTIDE SEQUENCE [LARGE SCALE GENOMIC DNA]</scope>
    <source>
        <strain evidence="1">S2_018_000_R2_101</strain>
    </source>
</reference>
<protein>
    <submittedName>
        <fullName evidence="1">Hydrolase Cof</fullName>
    </submittedName>
</protein>
<dbReference type="CDD" id="cd07516">
    <property type="entry name" value="HAD_Pase"/>
    <property type="match status" value="1"/>
</dbReference>
<dbReference type="Gene3D" id="3.40.50.1000">
    <property type="entry name" value="HAD superfamily/HAD-like"/>
    <property type="match status" value="1"/>
</dbReference>
<dbReference type="Pfam" id="PF08282">
    <property type="entry name" value="Hydrolase_3"/>
    <property type="match status" value="1"/>
</dbReference>
<dbReference type="InterPro" id="IPR000150">
    <property type="entry name" value="Cof"/>
</dbReference>
<name>A0A2W5AAZ0_9SPHN</name>
<sequence length="276" mass="28504">MNDPAIALLVSDVDGTLVDPDKQLRPAIVDAVERLRAAGVGFTLISARPPSGLLRLAGLLNVDAPLAAFNGGTLVTPTGTVLQRQTVDPEAVRGMFALAAGAGAAPWLFAGGRWYALSPDDPHAARERLSSEQEPQVVGDFAPFYGEVDKITFVSDEPGVLRDLAGRGRAAFGGAANICQSQSYYLDVTAPGANKGDGLVALAAAMNVPMAAVAAIGDMANDVPMFGRAALSIAMGQAPDAVRAAAMRVTASNREDGVAKAIDAFILPRAPMLPDR</sequence>
<evidence type="ECO:0000313" key="1">
    <source>
        <dbReference type="EMBL" id="PZO91724.1"/>
    </source>
</evidence>
<accession>A0A2W5AAZ0</accession>
<organism evidence="1 2">
    <name type="scientific">Sphingomonas sanxanigenens</name>
    <dbReference type="NCBI Taxonomy" id="397260"/>
    <lineage>
        <taxon>Bacteria</taxon>
        <taxon>Pseudomonadati</taxon>
        <taxon>Pseudomonadota</taxon>
        <taxon>Alphaproteobacteria</taxon>
        <taxon>Sphingomonadales</taxon>
        <taxon>Sphingomonadaceae</taxon>
        <taxon>Sphingomonas</taxon>
    </lineage>
</organism>
<dbReference type="SUPFAM" id="SSF56784">
    <property type="entry name" value="HAD-like"/>
    <property type="match status" value="1"/>
</dbReference>
<dbReference type="NCBIfam" id="TIGR01484">
    <property type="entry name" value="HAD-SF-IIB"/>
    <property type="match status" value="1"/>
</dbReference>
<dbReference type="InterPro" id="IPR023214">
    <property type="entry name" value="HAD_sf"/>
</dbReference>
<comment type="caution">
    <text evidence="1">The sequence shown here is derived from an EMBL/GenBank/DDBJ whole genome shotgun (WGS) entry which is preliminary data.</text>
</comment>
<dbReference type="InterPro" id="IPR036412">
    <property type="entry name" value="HAD-like_sf"/>
</dbReference>
<evidence type="ECO:0000313" key="2">
    <source>
        <dbReference type="Proteomes" id="UP000249066"/>
    </source>
</evidence>